<comment type="caution">
    <text evidence="2">The sequence shown here is derived from an EMBL/GenBank/DDBJ whole genome shotgun (WGS) entry which is preliminary data.</text>
</comment>
<reference evidence="2" key="1">
    <citation type="submission" date="2021-02" db="EMBL/GenBank/DDBJ databases">
        <title>Sequencing the genomes of 1000 actinobacteria strains.</title>
        <authorList>
            <person name="Klenk H.-P."/>
        </authorList>
    </citation>
    <scope>NUCLEOTIDE SEQUENCE</scope>
    <source>
        <strain evidence="2">DSM 22850</strain>
    </source>
</reference>
<keyword evidence="1" id="KW-1133">Transmembrane helix</keyword>
<sequence length="115" mass="12002">MDFLHTVLVFFHLLGAAALVGGWLATFKTPTVGVFQFAGAWVQLITGLLLVGLAEMGDGSVNHIKIGVKLVLLVGILVAAWIGRSKVKKGEPVSTGIAHAVGGLSLINVAIAVFW</sequence>
<keyword evidence="1" id="KW-0472">Membrane</keyword>
<evidence type="ECO:0000313" key="3">
    <source>
        <dbReference type="Proteomes" id="UP000675163"/>
    </source>
</evidence>
<name>A0A940PUR9_9MICO</name>
<keyword evidence="3" id="KW-1185">Reference proteome</keyword>
<evidence type="ECO:0000313" key="2">
    <source>
        <dbReference type="EMBL" id="MBP1325659.1"/>
    </source>
</evidence>
<protein>
    <submittedName>
        <fullName evidence="2">Uncharacterized protein</fullName>
    </submittedName>
</protein>
<dbReference type="RefSeq" id="WP_209704668.1">
    <property type="nucleotide sequence ID" value="NZ_JAFIDA010000001.1"/>
</dbReference>
<dbReference type="EMBL" id="JAFIDA010000001">
    <property type="protein sequence ID" value="MBP1325659.1"/>
    <property type="molecule type" value="Genomic_DNA"/>
</dbReference>
<accession>A0A940PUR9</accession>
<dbReference type="Proteomes" id="UP000675163">
    <property type="component" value="Unassembled WGS sequence"/>
</dbReference>
<organism evidence="2 3">
    <name type="scientific">Leucobacter exalbidus</name>
    <dbReference type="NCBI Taxonomy" id="662960"/>
    <lineage>
        <taxon>Bacteria</taxon>
        <taxon>Bacillati</taxon>
        <taxon>Actinomycetota</taxon>
        <taxon>Actinomycetes</taxon>
        <taxon>Micrococcales</taxon>
        <taxon>Microbacteriaceae</taxon>
        <taxon>Leucobacter</taxon>
    </lineage>
</organism>
<evidence type="ECO:0000256" key="1">
    <source>
        <dbReference type="SAM" id="Phobius"/>
    </source>
</evidence>
<feature type="transmembrane region" description="Helical" evidence="1">
    <location>
        <begin position="96"/>
        <end position="114"/>
    </location>
</feature>
<feature type="transmembrane region" description="Helical" evidence="1">
    <location>
        <begin position="34"/>
        <end position="54"/>
    </location>
</feature>
<gene>
    <name evidence="2" type="ORF">JOF28_000891</name>
</gene>
<proteinExistence type="predicted"/>
<feature type="transmembrane region" description="Helical" evidence="1">
    <location>
        <begin position="66"/>
        <end position="84"/>
    </location>
</feature>
<dbReference type="AlphaFoldDB" id="A0A940PUR9"/>
<keyword evidence="1" id="KW-0812">Transmembrane</keyword>